<evidence type="ECO:0000256" key="4">
    <source>
        <dbReference type="ARBA" id="ARBA00022475"/>
    </source>
</evidence>
<keyword evidence="8 9" id="KW-0472">Membrane</keyword>
<dbReference type="RefSeq" id="WP_073269252.1">
    <property type="nucleotide sequence ID" value="NZ_FQTU01000001.1"/>
</dbReference>
<evidence type="ECO:0000313" key="10">
    <source>
        <dbReference type="EMBL" id="SHE31635.1"/>
    </source>
</evidence>
<keyword evidence="5 9" id="KW-0169">Cobalamin biosynthesis</keyword>
<evidence type="ECO:0000256" key="1">
    <source>
        <dbReference type="ARBA" id="ARBA00004651"/>
    </source>
</evidence>
<sequence>MIKENIIILVLALLLDFMIGDPYWFYHPVRIIGKFISFEEKLIRKYFKGKKMETLAGVALLLDTALFTAGITWCILIVSKSINPSLGFGAKVFLAYTTLSIRSLHFEGIQVKDELAKSLEQGRKRVSHIVGRDTDNLSEEEVVKAAIETIAENTTDGVISPMFYILLLGPIGAMVFKAVSTLDSMVGYRTEKYEYIGKASAKADDLLNYLPARICGALMVIAAYVLRYDYKNAWKILARDHGNHKSPNSAWSESAVAGALNIKLGGVHDYWGVSVYKPTIGDDGRSAEAGDIHKTIKMMYIASISFVLIISIFIFWS</sequence>
<dbReference type="GO" id="GO:0015420">
    <property type="term" value="F:ABC-type vitamin B12 transporter activity"/>
    <property type="evidence" value="ECO:0007669"/>
    <property type="project" value="UniProtKB-UniRule"/>
</dbReference>
<feature type="transmembrane region" description="Helical" evidence="9">
    <location>
        <begin position="206"/>
        <end position="226"/>
    </location>
</feature>
<evidence type="ECO:0000313" key="11">
    <source>
        <dbReference type="Proteomes" id="UP000184251"/>
    </source>
</evidence>
<comment type="pathway">
    <text evidence="2 9">Cofactor biosynthesis; adenosylcobalamin biosynthesis.</text>
</comment>
<gene>
    <name evidence="9" type="primary">cobD</name>
    <name evidence="10" type="ORF">SAMN02746064_00263</name>
</gene>
<dbReference type="NCBIfam" id="TIGR00380">
    <property type="entry name" value="cobal_cbiB"/>
    <property type="match status" value="1"/>
</dbReference>
<evidence type="ECO:0000256" key="2">
    <source>
        <dbReference type="ARBA" id="ARBA00004953"/>
    </source>
</evidence>
<keyword evidence="4 9" id="KW-1003">Cell membrane</keyword>
<protein>
    <recommendedName>
        <fullName evidence="9">Cobalamin biosynthesis protein CobD</fullName>
    </recommendedName>
</protein>
<comment type="function">
    <text evidence="9">Converts cobyric acid to cobinamide by the addition of aminopropanol on the F carboxylic group.</text>
</comment>
<dbReference type="AlphaFoldDB" id="A0A1M4SHE8"/>
<dbReference type="InterPro" id="IPR004485">
    <property type="entry name" value="Cobalamin_biosynth_CobD/CbiB"/>
</dbReference>
<comment type="similarity">
    <text evidence="3 9">Belongs to the CobD/CbiB family.</text>
</comment>
<evidence type="ECO:0000256" key="9">
    <source>
        <dbReference type="HAMAP-Rule" id="MF_00024"/>
    </source>
</evidence>
<organism evidence="10 11">
    <name type="scientific">Alkalibacter saccharofermentans DSM 14828</name>
    <dbReference type="NCBI Taxonomy" id="1120975"/>
    <lineage>
        <taxon>Bacteria</taxon>
        <taxon>Bacillati</taxon>
        <taxon>Bacillota</taxon>
        <taxon>Clostridia</taxon>
        <taxon>Eubacteriales</taxon>
        <taxon>Eubacteriaceae</taxon>
        <taxon>Alkalibacter</taxon>
    </lineage>
</organism>
<evidence type="ECO:0000256" key="6">
    <source>
        <dbReference type="ARBA" id="ARBA00022692"/>
    </source>
</evidence>
<dbReference type="Proteomes" id="UP000184251">
    <property type="component" value="Unassembled WGS sequence"/>
</dbReference>
<evidence type="ECO:0000256" key="7">
    <source>
        <dbReference type="ARBA" id="ARBA00022989"/>
    </source>
</evidence>
<feature type="transmembrane region" description="Helical" evidence="9">
    <location>
        <begin position="298"/>
        <end position="316"/>
    </location>
</feature>
<dbReference type="HAMAP" id="MF_00024">
    <property type="entry name" value="CobD_CbiB"/>
    <property type="match status" value="1"/>
</dbReference>
<evidence type="ECO:0000256" key="8">
    <source>
        <dbReference type="ARBA" id="ARBA00023136"/>
    </source>
</evidence>
<keyword evidence="11" id="KW-1185">Reference proteome</keyword>
<dbReference type="GO" id="GO:0009236">
    <property type="term" value="P:cobalamin biosynthetic process"/>
    <property type="evidence" value="ECO:0007669"/>
    <property type="project" value="UniProtKB-UniRule"/>
</dbReference>
<dbReference type="GO" id="GO:0048472">
    <property type="term" value="F:threonine-phosphate decarboxylase activity"/>
    <property type="evidence" value="ECO:0007669"/>
    <property type="project" value="InterPro"/>
</dbReference>
<proteinExistence type="inferred from homology"/>
<name>A0A1M4SHE8_9FIRM</name>
<dbReference type="GO" id="GO:0005886">
    <property type="term" value="C:plasma membrane"/>
    <property type="evidence" value="ECO:0007669"/>
    <property type="project" value="UniProtKB-SubCell"/>
</dbReference>
<dbReference type="PANTHER" id="PTHR34308:SF1">
    <property type="entry name" value="COBALAMIN BIOSYNTHESIS PROTEIN CBIB"/>
    <property type="match status" value="1"/>
</dbReference>
<dbReference type="EMBL" id="FQTU01000001">
    <property type="protein sequence ID" value="SHE31635.1"/>
    <property type="molecule type" value="Genomic_DNA"/>
</dbReference>
<feature type="transmembrane region" description="Helical" evidence="9">
    <location>
        <begin position="162"/>
        <end position="186"/>
    </location>
</feature>
<reference evidence="10 11" key="1">
    <citation type="submission" date="2016-11" db="EMBL/GenBank/DDBJ databases">
        <authorList>
            <person name="Jaros S."/>
            <person name="Januszkiewicz K."/>
            <person name="Wedrychowicz H."/>
        </authorList>
    </citation>
    <scope>NUCLEOTIDE SEQUENCE [LARGE SCALE GENOMIC DNA]</scope>
    <source>
        <strain evidence="10 11">DSM 14828</strain>
    </source>
</reference>
<dbReference type="UniPathway" id="UPA00148"/>
<comment type="subcellular location">
    <subcellularLocation>
        <location evidence="1 9">Cell membrane</location>
        <topology evidence="1 9">Multi-pass membrane protein</topology>
    </subcellularLocation>
</comment>
<dbReference type="PANTHER" id="PTHR34308">
    <property type="entry name" value="COBALAMIN BIOSYNTHESIS PROTEIN CBIB"/>
    <property type="match status" value="1"/>
</dbReference>
<evidence type="ECO:0000256" key="3">
    <source>
        <dbReference type="ARBA" id="ARBA00006263"/>
    </source>
</evidence>
<dbReference type="OrthoDB" id="9811967at2"/>
<keyword evidence="6 9" id="KW-0812">Transmembrane</keyword>
<feature type="transmembrane region" description="Helical" evidence="9">
    <location>
        <begin position="54"/>
        <end position="78"/>
    </location>
</feature>
<dbReference type="STRING" id="1120975.SAMN02746064_00263"/>
<dbReference type="Pfam" id="PF03186">
    <property type="entry name" value="CobD_Cbib"/>
    <property type="match status" value="1"/>
</dbReference>
<feature type="transmembrane region" description="Helical" evidence="9">
    <location>
        <begin position="6"/>
        <end position="26"/>
    </location>
</feature>
<accession>A0A1M4SHE8</accession>
<evidence type="ECO:0000256" key="5">
    <source>
        <dbReference type="ARBA" id="ARBA00022573"/>
    </source>
</evidence>
<keyword evidence="7 9" id="KW-1133">Transmembrane helix</keyword>